<gene>
    <name evidence="5" type="ORF">EV380_2492</name>
</gene>
<feature type="chain" id="PRO_5039378058" evidence="4">
    <location>
        <begin position="26"/>
        <end position="436"/>
    </location>
</feature>
<dbReference type="AlphaFoldDB" id="A0A4Q8AF14"/>
<name>A0A4Q8AF14_9MICC</name>
<comment type="similarity">
    <text evidence="1">Belongs to the bacterial solute-binding protein 1 family.</text>
</comment>
<keyword evidence="3 4" id="KW-0732">Signal</keyword>
<dbReference type="Pfam" id="PF01547">
    <property type="entry name" value="SBP_bac_1"/>
    <property type="match status" value="1"/>
</dbReference>
<dbReference type="GO" id="GO:0015768">
    <property type="term" value="P:maltose transport"/>
    <property type="evidence" value="ECO:0007669"/>
    <property type="project" value="TreeGrafter"/>
</dbReference>
<dbReference type="PANTHER" id="PTHR30061:SF50">
    <property type="entry name" value="MALTOSE_MALTODEXTRIN-BINDING PERIPLASMIC PROTEIN"/>
    <property type="match status" value="1"/>
</dbReference>
<dbReference type="GO" id="GO:1901982">
    <property type="term" value="F:maltose binding"/>
    <property type="evidence" value="ECO:0007669"/>
    <property type="project" value="TreeGrafter"/>
</dbReference>
<proteinExistence type="inferred from homology"/>
<dbReference type="GO" id="GO:0042956">
    <property type="term" value="P:maltodextrin transmembrane transport"/>
    <property type="evidence" value="ECO:0007669"/>
    <property type="project" value="TreeGrafter"/>
</dbReference>
<keyword evidence="6" id="KW-1185">Reference proteome</keyword>
<reference evidence="5 6" key="1">
    <citation type="submission" date="2019-02" db="EMBL/GenBank/DDBJ databases">
        <title>Sequencing the genomes of 1000 actinobacteria strains.</title>
        <authorList>
            <person name="Klenk H.-P."/>
        </authorList>
    </citation>
    <scope>NUCLEOTIDE SEQUENCE [LARGE SCALE GENOMIC DNA]</scope>
    <source>
        <strain evidence="5 6">DSM 17364</strain>
    </source>
</reference>
<accession>A0A4Q8AF14</accession>
<dbReference type="Proteomes" id="UP000292685">
    <property type="component" value="Unassembled WGS sequence"/>
</dbReference>
<dbReference type="GO" id="GO:0055052">
    <property type="term" value="C:ATP-binding cassette (ABC) transporter complex, substrate-binding subunit-containing"/>
    <property type="evidence" value="ECO:0007669"/>
    <property type="project" value="TreeGrafter"/>
</dbReference>
<evidence type="ECO:0000256" key="2">
    <source>
        <dbReference type="ARBA" id="ARBA00022448"/>
    </source>
</evidence>
<dbReference type="InterPro" id="IPR006059">
    <property type="entry name" value="SBP"/>
</dbReference>
<evidence type="ECO:0000313" key="5">
    <source>
        <dbReference type="EMBL" id="RZU62887.1"/>
    </source>
</evidence>
<evidence type="ECO:0000256" key="1">
    <source>
        <dbReference type="ARBA" id="ARBA00008520"/>
    </source>
</evidence>
<sequence>MANSQQKRAGAAVVLATALALTACGGETEAGGDPQDPESFSGQTLTYWSFYQEQEPQAQAIAGAIDEFEAATGATVDVEWQGRQMTQKLAPALRSNAPDVVEAPLDNLAPLLGDGQAEDLAGVFEMASINEEAPLTDAGLDKYMDLVKTGDGTTFMVPYSVLGFGLWYDAKTHPDLADNAPQNLDDLAALVADAGDGALALDADVGFYTMLWVESVLMRELGPERLREVIEDETGEAWDDDDVLAATERVGEVFPTEAFAEGTFGSKFPAVQEGWATGGADFLLNGSWIPQETQNTAGEDFEFASLEIPEGAFGEANAQIGLTGYSVPKSADNKELAKAFIRFVLEQPHQEAYATEGRAMSTRTDVTVPDELAGIEASIAAAEPVLLLDGVNVDYSGIVDEVMAAPMRDLLSGKVDAEGFAAAIGAAQANYWKAQG</sequence>
<dbReference type="SUPFAM" id="SSF53850">
    <property type="entry name" value="Periplasmic binding protein-like II"/>
    <property type="match status" value="1"/>
</dbReference>
<evidence type="ECO:0000256" key="4">
    <source>
        <dbReference type="SAM" id="SignalP"/>
    </source>
</evidence>
<dbReference type="OrthoDB" id="8663148at2"/>
<protein>
    <submittedName>
        <fullName evidence="5">Carbohydrate ABC transporter substrate-binding protein (CUT1 family)</fullName>
    </submittedName>
</protein>
<dbReference type="RefSeq" id="WP_130451400.1">
    <property type="nucleotide sequence ID" value="NZ_SHLA01000001.1"/>
</dbReference>
<comment type="caution">
    <text evidence="5">The sequence shown here is derived from an EMBL/GenBank/DDBJ whole genome shotgun (WGS) entry which is preliminary data.</text>
</comment>
<keyword evidence="2" id="KW-0813">Transport</keyword>
<feature type="signal peptide" evidence="4">
    <location>
        <begin position="1"/>
        <end position="25"/>
    </location>
</feature>
<dbReference type="PROSITE" id="PS51257">
    <property type="entry name" value="PROKAR_LIPOPROTEIN"/>
    <property type="match status" value="1"/>
</dbReference>
<evidence type="ECO:0000256" key="3">
    <source>
        <dbReference type="ARBA" id="ARBA00022729"/>
    </source>
</evidence>
<evidence type="ECO:0000313" key="6">
    <source>
        <dbReference type="Proteomes" id="UP000292685"/>
    </source>
</evidence>
<dbReference type="PANTHER" id="PTHR30061">
    <property type="entry name" value="MALTOSE-BINDING PERIPLASMIC PROTEIN"/>
    <property type="match status" value="1"/>
</dbReference>
<organism evidence="5 6">
    <name type="scientific">Zhihengliuella halotolerans</name>
    <dbReference type="NCBI Taxonomy" id="370736"/>
    <lineage>
        <taxon>Bacteria</taxon>
        <taxon>Bacillati</taxon>
        <taxon>Actinomycetota</taxon>
        <taxon>Actinomycetes</taxon>
        <taxon>Micrococcales</taxon>
        <taxon>Micrococcaceae</taxon>
        <taxon>Zhihengliuella</taxon>
    </lineage>
</organism>
<dbReference type="EMBL" id="SHLA01000001">
    <property type="protein sequence ID" value="RZU62887.1"/>
    <property type="molecule type" value="Genomic_DNA"/>
</dbReference>
<dbReference type="Gene3D" id="3.40.190.10">
    <property type="entry name" value="Periplasmic binding protein-like II"/>
    <property type="match status" value="1"/>
</dbReference>